<dbReference type="EMBL" id="BGPR01108810">
    <property type="protein sequence ID" value="GBM83930.1"/>
    <property type="molecule type" value="Genomic_DNA"/>
</dbReference>
<organism evidence="5 6">
    <name type="scientific">Araneus ventricosus</name>
    <name type="common">Orbweaver spider</name>
    <name type="synonym">Epeira ventricosa</name>
    <dbReference type="NCBI Taxonomy" id="182803"/>
    <lineage>
        <taxon>Eukaryota</taxon>
        <taxon>Metazoa</taxon>
        <taxon>Ecdysozoa</taxon>
        <taxon>Arthropoda</taxon>
        <taxon>Chelicerata</taxon>
        <taxon>Arachnida</taxon>
        <taxon>Araneae</taxon>
        <taxon>Araneomorphae</taxon>
        <taxon>Entelegynae</taxon>
        <taxon>Araneoidea</taxon>
        <taxon>Araneidae</taxon>
        <taxon>Araneus</taxon>
    </lineage>
</organism>
<dbReference type="EMBL" id="BGPR01108802">
    <property type="protein sequence ID" value="GBM83907.1"/>
    <property type="molecule type" value="Genomic_DNA"/>
</dbReference>
<evidence type="ECO:0000313" key="4">
    <source>
        <dbReference type="EMBL" id="GBM83930.1"/>
    </source>
</evidence>
<dbReference type="AlphaFoldDB" id="A0A4Y2J206"/>
<feature type="region of interest" description="Disordered" evidence="1">
    <location>
        <begin position="1"/>
        <end position="21"/>
    </location>
</feature>
<evidence type="ECO:0000256" key="1">
    <source>
        <dbReference type="SAM" id="MobiDB-lite"/>
    </source>
</evidence>
<evidence type="ECO:0000313" key="6">
    <source>
        <dbReference type="Proteomes" id="UP000499080"/>
    </source>
</evidence>
<dbReference type="Proteomes" id="UP000499080">
    <property type="component" value="Unassembled WGS sequence"/>
</dbReference>
<reference evidence="5 6" key="1">
    <citation type="journal article" date="2019" name="Sci. Rep.">
        <title>Orb-weaving spider Araneus ventricosus genome elucidates the spidroin gene catalogue.</title>
        <authorList>
            <person name="Kono N."/>
            <person name="Nakamura H."/>
            <person name="Ohtoshi R."/>
            <person name="Moran D.A.P."/>
            <person name="Shinohara A."/>
            <person name="Yoshida Y."/>
            <person name="Fujiwara M."/>
            <person name="Mori M."/>
            <person name="Tomita M."/>
            <person name="Arakawa K."/>
        </authorList>
    </citation>
    <scope>NUCLEOTIDE SEQUENCE [LARGE SCALE GENOMIC DNA]</scope>
</reference>
<evidence type="ECO:0000313" key="2">
    <source>
        <dbReference type="EMBL" id="GBM83905.1"/>
    </source>
</evidence>
<sequence>MIRHGVKGEGSESKREKKIKNDGWRRYPRVSVVNGPAVNFCAIAAGSRQVIYGMTYFPLPCYGKEGDPIFTRLTGQRAPGNGREGDITFMNPI</sequence>
<dbReference type="EMBL" id="BGPR01108819">
    <property type="protein sequence ID" value="GBM83950.1"/>
    <property type="molecule type" value="Genomic_DNA"/>
</dbReference>
<protein>
    <submittedName>
        <fullName evidence="5">Uncharacterized protein</fullName>
    </submittedName>
</protein>
<proteinExistence type="predicted"/>
<name>A0A4Y2J206_ARAVE</name>
<comment type="caution">
    <text evidence="5">The sequence shown here is derived from an EMBL/GenBank/DDBJ whole genome shotgun (WGS) entry which is preliminary data.</text>
</comment>
<dbReference type="EMBL" id="BGPR01108801">
    <property type="protein sequence ID" value="GBM83905.1"/>
    <property type="molecule type" value="Genomic_DNA"/>
</dbReference>
<accession>A0A4Y2J206</accession>
<keyword evidence="6" id="KW-1185">Reference proteome</keyword>
<evidence type="ECO:0000313" key="3">
    <source>
        <dbReference type="EMBL" id="GBM83907.1"/>
    </source>
</evidence>
<gene>
    <name evidence="4" type="ORF">AVEN_135923_1</name>
    <name evidence="5" type="ORF">AVEN_199449_1</name>
    <name evidence="2" type="ORF">AVEN_20741_1</name>
    <name evidence="3" type="ORF">AVEN_31037_1</name>
</gene>
<evidence type="ECO:0000313" key="5">
    <source>
        <dbReference type="EMBL" id="GBM83950.1"/>
    </source>
</evidence>